<reference evidence="2" key="1">
    <citation type="submission" date="2018-05" db="EMBL/GenBank/DDBJ databases">
        <authorList>
            <person name="Lanie J.A."/>
            <person name="Ng W.-L."/>
            <person name="Kazmierczak K.M."/>
            <person name="Andrzejewski T.M."/>
            <person name="Davidsen T.M."/>
            <person name="Wayne K.J."/>
            <person name="Tettelin H."/>
            <person name="Glass J.I."/>
            <person name="Rusch D."/>
            <person name="Podicherti R."/>
            <person name="Tsui H.-C.T."/>
            <person name="Winkler M.E."/>
        </authorList>
    </citation>
    <scope>NUCLEOTIDE SEQUENCE</scope>
</reference>
<feature type="transmembrane region" description="Helical" evidence="1">
    <location>
        <begin position="7"/>
        <end position="29"/>
    </location>
</feature>
<proteinExistence type="predicted"/>
<protein>
    <submittedName>
        <fullName evidence="2">Uncharacterized protein</fullName>
    </submittedName>
</protein>
<keyword evidence="1" id="KW-0812">Transmembrane</keyword>
<evidence type="ECO:0000256" key="1">
    <source>
        <dbReference type="SAM" id="Phobius"/>
    </source>
</evidence>
<dbReference type="AlphaFoldDB" id="A0A382N2C2"/>
<gene>
    <name evidence="2" type="ORF">METZ01_LOCUS306545</name>
</gene>
<organism evidence="2">
    <name type="scientific">marine metagenome</name>
    <dbReference type="NCBI Taxonomy" id="408172"/>
    <lineage>
        <taxon>unclassified sequences</taxon>
        <taxon>metagenomes</taxon>
        <taxon>ecological metagenomes</taxon>
    </lineage>
</organism>
<sequence length="55" mass="6044">MQKKQLAWYLIFGGLAIFLLEFVTTILSFIGNHPLLGLACIAIVGGVFLLTFDSE</sequence>
<accession>A0A382N2C2</accession>
<feature type="transmembrane region" description="Helical" evidence="1">
    <location>
        <begin position="35"/>
        <end position="52"/>
    </location>
</feature>
<keyword evidence="1" id="KW-0472">Membrane</keyword>
<evidence type="ECO:0000313" key="2">
    <source>
        <dbReference type="EMBL" id="SVC53691.1"/>
    </source>
</evidence>
<dbReference type="EMBL" id="UINC01096642">
    <property type="protein sequence ID" value="SVC53691.1"/>
    <property type="molecule type" value="Genomic_DNA"/>
</dbReference>
<keyword evidence="1" id="KW-1133">Transmembrane helix</keyword>
<name>A0A382N2C2_9ZZZZ</name>